<comment type="function">
    <text evidence="4 6">Binds together with bS18 to 16S ribosomal RNA.</text>
</comment>
<dbReference type="Proteomes" id="UP000676506">
    <property type="component" value="Chromosome 1"/>
</dbReference>
<organism evidence="8 9">
    <name type="scientific">Chloracidobacterium validum</name>
    <dbReference type="NCBI Taxonomy" id="2821543"/>
    <lineage>
        <taxon>Bacteria</taxon>
        <taxon>Pseudomonadati</taxon>
        <taxon>Acidobacteriota</taxon>
        <taxon>Terriglobia</taxon>
        <taxon>Terriglobales</taxon>
        <taxon>Acidobacteriaceae</taxon>
        <taxon>Chloracidobacterium</taxon>
    </lineage>
</organism>
<dbReference type="InterPro" id="IPR035980">
    <property type="entry name" value="Ribosomal_bS6_sf"/>
</dbReference>
<proteinExistence type="inferred from homology"/>
<comment type="similarity">
    <text evidence="1 6">Belongs to the bacterial ribosomal protein bS6 family.</text>
</comment>
<dbReference type="Gene3D" id="3.30.70.60">
    <property type="match status" value="1"/>
</dbReference>
<accession>A0ABX8B4Y1</accession>
<reference evidence="8 9" key="1">
    <citation type="submission" date="2021-03" db="EMBL/GenBank/DDBJ databases">
        <title>Genomic and phenotypic characterization of Chloracidobacterium isolates provides evidence for multiple species.</title>
        <authorList>
            <person name="Saini M.K."/>
            <person name="Costas A.M.G."/>
            <person name="Tank M."/>
            <person name="Bryant D.A."/>
        </authorList>
    </citation>
    <scope>NUCLEOTIDE SEQUENCE [LARGE SCALE GENOMIC DNA]</scope>
    <source>
        <strain evidence="8 9">BV2-C</strain>
    </source>
</reference>
<gene>
    <name evidence="6 8" type="primary">rpsF</name>
    <name evidence="8" type="ORF">J8C06_06560</name>
</gene>
<name>A0ABX8B4Y1_9BACT</name>
<evidence type="ECO:0000313" key="9">
    <source>
        <dbReference type="Proteomes" id="UP000676506"/>
    </source>
</evidence>
<keyword evidence="3 6" id="KW-0687">Ribonucleoprotein</keyword>
<feature type="region of interest" description="Disordered" evidence="7">
    <location>
        <begin position="116"/>
        <end position="140"/>
    </location>
</feature>
<dbReference type="CDD" id="cd00473">
    <property type="entry name" value="bS6"/>
    <property type="match status" value="1"/>
</dbReference>
<evidence type="ECO:0000256" key="7">
    <source>
        <dbReference type="SAM" id="MobiDB-lite"/>
    </source>
</evidence>
<evidence type="ECO:0000256" key="1">
    <source>
        <dbReference type="ARBA" id="ARBA00009512"/>
    </source>
</evidence>
<protein>
    <recommendedName>
        <fullName evidence="5 6">Small ribosomal subunit protein bS6</fullName>
    </recommendedName>
</protein>
<dbReference type="GO" id="GO:0005840">
    <property type="term" value="C:ribosome"/>
    <property type="evidence" value="ECO:0007669"/>
    <property type="project" value="UniProtKB-KW"/>
</dbReference>
<keyword evidence="6" id="KW-0694">RNA-binding</keyword>
<evidence type="ECO:0000313" key="8">
    <source>
        <dbReference type="EMBL" id="QUW02033.1"/>
    </source>
</evidence>
<keyword evidence="2 6" id="KW-0689">Ribosomal protein</keyword>
<dbReference type="NCBIfam" id="TIGR00166">
    <property type="entry name" value="S6"/>
    <property type="match status" value="1"/>
</dbReference>
<dbReference type="InterPro" id="IPR000529">
    <property type="entry name" value="Ribosomal_bS6"/>
</dbReference>
<dbReference type="RefSeq" id="WP_211427924.1">
    <property type="nucleotide sequence ID" value="NZ_CP072648.1"/>
</dbReference>
<dbReference type="SUPFAM" id="SSF54995">
    <property type="entry name" value="Ribosomal protein S6"/>
    <property type="match status" value="1"/>
</dbReference>
<dbReference type="Pfam" id="PF01250">
    <property type="entry name" value="Ribosomal_S6"/>
    <property type="match status" value="1"/>
</dbReference>
<dbReference type="PANTHER" id="PTHR21011:SF1">
    <property type="entry name" value="SMALL RIBOSOMAL SUBUNIT PROTEIN BS6M"/>
    <property type="match status" value="1"/>
</dbReference>
<dbReference type="InterPro" id="IPR020814">
    <property type="entry name" value="Ribosomal_S6_plastid/chlpt"/>
</dbReference>
<evidence type="ECO:0000256" key="3">
    <source>
        <dbReference type="ARBA" id="ARBA00023274"/>
    </source>
</evidence>
<dbReference type="EMBL" id="CP072648">
    <property type="protein sequence ID" value="QUW02033.1"/>
    <property type="molecule type" value="Genomic_DNA"/>
</dbReference>
<keyword evidence="6" id="KW-0699">rRNA-binding</keyword>
<dbReference type="PANTHER" id="PTHR21011">
    <property type="entry name" value="MITOCHONDRIAL 28S RIBOSOMAL PROTEIN S6"/>
    <property type="match status" value="1"/>
</dbReference>
<evidence type="ECO:0000256" key="6">
    <source>
        <dbReference type="HAMAP-Rule" id="MF_00360"/>
    </source>
</evidence>
<evidence type="ECO:0000256" key="4">
    <source>
        <dbReference type="ARBA" id="ARBA00035104"/>
    </source>
</evidence>
<evidence type="ECO:0000256" key="5">
    <source>
        <dbReference type="ARBA" id="ARBA00035294"/>
    </source>
</evidence>
<dbReference type="InterPro" id="IPR014717">
    <property type="entry name" value="Transl_elong_EF1B/ribsomal_bS6"/>
</dbReference>
<dbReference type="HAMAP" id="MF_00360">
    <property type="entry name" value="Ribosomal_bS6"/>
    <property type="match status" value="1"/>
</dbReference>
<sequence>MNTKLDRLYEVMFVLDPDLAEEETDKIVEALSGQISGQGGVVNKVEKIGRQRLAYMIRKGSRKFYEGFYVLLHVNGTGREIAETERRLRVLDPVIRFLTVRVDEDLKRAQKIKARRDSRLQARAARRASESNGAEPEGEE</sequence>
<evidence type="ECO:0000256" key="2">
    <source>
        <dbReference type="ARBA" id="ARBA00022980"/>
    </source>
</evidence>
<keyword evidence="9" id="KW-1185">Reference proteome</keyword>